<evidence type="ECO:0000313" key="3">
    <source>
        <dbReference type="Proteomes" id="UP001596406"/>
    </source>
</evidence>
<dbReference type="Gene3D" id="3.40.250.10">
    <property type="entry name" value="Rhodanese-like domain"/>
    <property type="match status" value="1"/>
</dbReference>
<evidence type="ECO:0000313" key="2">
    <source>
        <dbReference type="EMBL" id="MFC6836843.1"/>
    </source>
</evidence>
<protein>
    <submittedName>
        <fullName evidence="2">Rhodanese-like domain-containing protein</fullName>
    </submittedName>
</protein>
<dbReference type="AlphaFoldDB" id="A0ABD5U8Z0"/>
<feature type="compositionally biased region" description="Polar residues" evidence="1">
    <location>
        <begin position="46"/>
        <end position="55"/>
    </location>
</feature>
<dbReference type="Proteomes" id="UP001596406">
    <property type="component" value="Unassembled WGS sequence"/>
</dbReference>
<accession>A0ABD5U8Z0</accession>
<sequence>MQEITPEELSDRLRNGDDGPVVLDIRHGADFEDGQLPGSIDVDVYDQSTDGPLRC</sequence>
<dbReference type="InterPro" id="IPR036873">
    <property type="entry name" value="Rhodanese-like_dom_sf"/>
</dbReference>
<name>A0ABD5U8Z0_9EURY</name>
<dbReference type="EMBL" id="JBHSXM010000001">
    <property type="protein sequence ID" value="MFC6836843.1"/>
    <property type="molecule type" value="Genomic_DNA"/>
</dbReference>
<reference evidence="2 3" key="1">
    <citation type="journal article" date="2019" name="Int. J. Syst. Evol. Microbiol.">
        <title>The Global Catalogue of Microorganisms (GCM) 10K type strain sequencing project: providing services to taxonomists for standard genome sequencing and annotation.</title>
        <authorList>
            <consortium name="The Broad Institute Genomics Platform"/>
            <consortium name="The Broad Institute Genome Sequencing Center for Infectious Disease"/>
            <person name="Wu L."/>
            <person name="Ma J."/>
        </authorList>
    </citation>
    <scope>NUCLEOTIDE SEQUENCE [LARGE SCALE GENOMIC DNA]</scope>
    <source>
        <strain evidence="2 3">PSRA2</strain>
    </source>
</reference>
<dbReference type="SUPFAM" id="SSF52821">
    <property type="entry name" value="Rhodanese/Cell cycle control phosphatase"/>
    <property type="match status" value="1"/>
</dbReference>
<gene>
    <name evidence="2" type="ORF">ACFQHK_09995</name>
</gene>
<evidence type="ECO:0000256" key="1">
    <source>
        <dbReference type="SAM" id="MobiDB-lite"/>
    </source>
</evidence>
<feature type="region of interest" description="Disordered" evidence="1">
    <location>
        <begin position="30"/>
        <end position="55"/>
    </location>
</feature>
<dbReference type="RefSeq" id="WP_304448517.1">
    <property type="nucleotide sequence ID" value="NZ_JARRAH010000001.1"/>
</dbReference>
<keyword evidence="3" id="KW-1185">Reference proteome</keyword>
<proteinExistence type="predicted"/>
<organism evidence="2 3">
    <name type="scientific">Halomarina ordinaria</name>
    <dbReference type="NCBI Taxonomy" id="3033939"/>
    <lineage>
        <taxon>Archaea</taxon>
        <taxon>Methanobacteriati</taxon>
        <taxon>Methanobacteriota</taxon>
        <taxon>Stenosarchaea group</taxon>
        <taxon>Halobacteria</taxon>
        <taxon>Halobacteriales</taxon>
        <taxon>Natronomonadaceae</taxon>
        <taxon>Halomarina</taxon>
    </lineage>
</organism>
<comment type="caution">
    <text evidence="2">The sequence shown here is derived from an EMBL/GenBank/DDBJ whole genome shotgun (WGS) entry which is preliminary data.</text>
</comment>